<dbReference type="Gramene" id="OE9A121231T1">
    <property type="protein sequence ID" value="OE9A121231C1"/>
    <property type="gene ID" value="OE9A121231"/>
</dbReference>
<evidence type="ECO:0000259" key="1">
    <source>
        <dbReference type="Pfam" id="PF01145"/>
    </source>
</evidence>
<sequence length="77" mass="8645">MRSELGMITLNKTFEERDTLNEKIVIAINDAAKDSGLKCLRYEIRDISPPHGVRAAVEMQAEAESKRRAQVLESEGN</sequence>
<proteinExistence type="predicted"/>
<comment type="caution">
    <text evidence="2">The sequence shown here is derived from an EMBL/GenBank/DDBJ whole genome shotgun (WGS) entry which is preliminary data.</text>
</comment>
<dbReference type="Gene3D" id="3.30.479.30">
    <property type="entry name" value="Band 7 domain"/>
    <property type="match status" value="1"/>
</dbReference>
<feature type="domain" description="Band 7" evidence="1">
    <location>
        <begin position="2"/>
        <end position="76"/>
    </location>
</feature>
<dbReference type="Pfam" id="PF01145">
    <property type="entry name" value="Band_7"/>
    <property type="match status" value="1"/>
</dbReference>
<dbReference type="OrthoDB" id="434619at2759"/>
<dbReference type="EMBL" id="CACTIH010003672">
    <property type="protein sequence ID" value="CAA2981446.1"/>
    <property type="molecule type" value="Genomic_DNA"/>
</dbReference>
<dbReference type="InterPro" id="IPR001107">
    <property type="entry name" value="Band_7"/>
</dbReference>
<dbReference type="PANTHER" id="PTHR43327">
    <property type="entry name" value="STOMATIN-LIKE PROTEIN 2, MITOCHONDRIAL"/>
    <property type="match status" value="1"/>
</dbReference>
<reference evidence="2 3" key="1">
    <citation type="submission" date="2019-12" db="EMBL/GenBank/DDBJ databases">
        <authorList>
            <person name="Alioto T."/>
            <person name="Alioto T."/>
            <person name="Gomez Garrido J."/>
        </authorList>
    </citation>
    <scope>NUCLEOTIDE SEQUENCE [LARGE SCALE GENOMIC DNA]</scope>
</reference>
<dbReference type="AlphaFoldDB" id="A0A8S0RNG0"/>
<dbReference type="InterPro" id="IPR036013">
    <property type="entry name" value="Band_7/SPFH_dom_sf"/>
</dbReference>
<dbReference type="InterPro" id="IPR001972">
    <property type="entry name" value="Stomatin_HflK_fam"/>
</dbReference>
<protein>
    <submittedName>
        <fullName evidence="2">Stomatin 2, mitochondrial</fullName>
    </submittedName>
</protein>
<dbReference type="PANTHER" id="PTHR43327:SF10">
    <property type="entry name" value="STOMATIN-LIKE PROTEIN 2, MITOCHONDRIAL"/>
    <property type="match status" value="1"/>
</dbReference>
<organism evidence="2 3">
    <name type="scientific">Olea europaea subsp. europaea</name>
    <dbReference type="NCBI Taxonomy" id="158383"/>
    <lineage>
        <taxon>Eukaryota</taxon>
        <taxon>Viridiplantae</taxon>
        <taxon>Streptophyta</taxon>
        <taxon>Embryophyta</taxon>
        <taxon>Tracheophyta</taxon>
        <taxon>Spermatophyta</taxon>
        <taxon>Magnoliopsida</taxon>
        <taxon>eudicotyledons</taxon>
        <taxon>Gunneridae</taxon>
        <taxon>Pentapetalae</taxon>
        <taxon>asterids</taxon>
        <taxon>lamiids</taxon>
        <taxon>Lamiales</taxon>
        <taxon>Oleaceae</taxon>
        <taxon>Oleeae</taxon>
        <taxon>Olea</taxon>
    </lineage>
</organism>
<name>A0A8S0RNG0_OLEEU</name>
<dbReference type="GO" id="GO:0016020">
    <property type="term" value="C:membrane"/>
    <property type="evidence" value="ECO:0007669"/>
    <property type="project" value="InterPro"/>
</dbReference>
<dbReference type="SUPFAM" id="SSF117892">
    <property type="entry name" value="Band 7/SPFH domain"/>
    <property type="match status" value="1"/>
</dbReference>
<dbReference type="Proteomes" id="UP000594638">
    <property type="component" value="Unassembled WGS sequence"/>
</dbReference>
<dbReference type="GO" id="GO:0005739">
    <property type="term" value="C:mitochondrion"/>
    <property type="evidence" value="ECO:0007669"/>
    <property type="project" value="TreeGrafter"/>
</dbReference>
<evidence type="ECO:0000313" key="3">
    <source>
        <dbReference type="Proteomes" id="UP000594638"/>
    </source>
</evidence>
<gene>
    <name evidence="2" type="ORF">OLEA9_A121231</name>
</gene>
<dbReference type="InterPro" id="IPR050710">
    <property type="entry name" value="Band7/mec-2_domain"/>
</dbReference>
<keyword evidence="3" id="KW-1185">Reference proteome</keyword>
<dbReference type="PRINTS" id="PR00721">
    <property type="entry name" value="STOMATIN"/>
</dbReference>
<evidence type="ECO:0000313" key="2">
    <source>
        <dbReference type="EMBL" id="CAA2981446.1"/>
    </source>
</evidence>
<accession>A0A8S0RNG0</accession>
<dbReference type="GO" id="GO:0007005">
    <property type="term" value="P:mitochondrion organization"/>
    <property type="evidence" value="ECO:0007669"/>
    <property type="project" value="TreeGrafter"/>
</dbReference>